<name>A0ABX4IJU7_9ENTR</name>
<organism evidence="2 3">
    <name type="scientific">Kosakonia pseudosacchari</name>
    <dbReference type="NCBI Taxonomy" id="1646340"/>
    <lineage>
        <taxon>Bacteria</taxon>
        <taxon>Pseudomonadati</taxon>
        <taxon>Pseudomonadota</taxon>
        <taxon>Gammaproteobacteria</taxon>
        <taxon>Enterobacterales</taxon>
        <taxon>Enterobacteriaceae</taxon>
        <taxon>Kosakonia</taxon>
    </lineage>
</organism>
<feature type="signal peptide" evidence="1">
    <location>
        <begin position="1"/>
        <end position="21"/>
    </location>
</feature>
<feature type="chain" id="PRO_5045107698" evidence="1">
    <location>
        <begin position="22"/>
        <end position="211"/>
    </location>
</feature>
<comment type="caution">
    <text evidence="2">The sequence shown here is derived from an EMBL/GenBank/DDBJ whole genome shotgun (WGS) entry which is preliminary data.</text>
</comment>
<sequence length="211" mass="23807">MMLSRRLAIMLFMTFTAGAGAKDLGTWGNLFEPAEQDMLVFIQNRLKSMEQSGELDTLKKEAIERVKRNAVRPPPVAGLTPAIMYRTFSFDPTFTVNETITDLKGNIIARKGDKVNPLDRVPYSQTLYFIDGDNLDEVAWMKKQLSGAGDFKVILVKGNIKETSDALDERIYFDQAGVLTTKFGFEHTPVRITRDNRVLKVEEIPVKKDGK</sequence>
<accession>A0ABX4IJU7</accession>
<proteinExistence type="predicted"/>
<evidence type="ECO:0000313" key="2">
    <source>
        <dbReference type="EMBL" id="PDO82765.1"/>
    </source>
</evidence>
<evidence type="ECO:0000256" key="1">
    <source>
        <dbReference type="SAM" id="SignalP"/>
    </source>
</evidence>
<keyword evidence="1" id="KW-0732">Signal</keyword>
<dbReference type="NCBIfam" id="NF010298">
    <property type="entry name" value="PRK13738.1"/>
    <property type="match status" value="1"/>
</dbReference>
<dbReference type="InterPro" id="IPR014114">
    <property type="entry name" value="TraW"/>
</dbReference>
<protein>
    <submittedName>
        <fullName evidence="2">Type-F conjugative transfer system protein TraW</fullName>
    </submittedName>
</protein>
<dbReference type="RefSeq" id="WP_097402014.1">
    <property type="nucleotide sequence ID" value="NZ_NITV01000016.1"/>
</dbReference>
<dbReference type="NCBIfam" id="TIGR02743">
    <property type="entry name" value="TraW"/>
    <property type="match status" value="1"/>
</dbReference>
<evidence type="ECO:0000313" key="3">
    <source>
        <dbReference type="Proteomes" id="UP000219642"/>
    </source>
</evidence>
<gene>
    <name evidence="2" type="primary">traW</name>
    <name evidence="2" type="ORF">BK796_22040</name>
</gene>
<dbReference type="EMBL" id="NITV01000016">
    <property type="protein sequence ID" value="PDO82765.1"/>
    <property type="molecule type" value="Genomic_DNA"/>
</dbReference>
<keyword evidence="3" id="KW-1185">Reference proteome</keyword>
<dbReference type="Proteomes" id="UP000219642">
    <property type="component" value="Unassembled WGS sequence"/>
</dbReference>
<reference evidence="2 3" key="1">
    <citation type="submission" date="2017-06" db="EMBL/GenBank/DDBJ databases">
        <title>Draft genome sequence of nitrogen-fixing Kosakonia pseudosacchari strain NN143 isolated from sugarcane roots.</title>
        <authorList>
            <person name="Li Y."/>
            <person name="Li S."/>
            <person name="Lin L."/>
            <person name="Wu X."/>
            <person name="Yang L."/>
            <person name="Li Y."/>
            <person name="An Q."/>
        </authorList>
    </citation>
    <scope>NUCLEOTIDE SEQUENCE [LARGE SCALE GENOMIC DNA]</scope>
    <source>
        <strain evidence="2 3">NN143</strain>
    </source>
</reference>